<evidence type="ECO:0000313" key="2">
    <source>
        <dbReference type="Proteomes" id="UP000716322"/>
    </source>
</evidence>
<dbReference type="SUPFAM" id="SSF74650">
    <property type="entry name" value="Galactose mutarotase-like"/>
    <property type="match status" value="1"/>
</dbReference>
<evidence type="ECO:0008006" key="3">
    <source>
        <dbReference type="Google" id="ProtNLM"/>
    </source>
</evidence>
<protein>
    <recommendedName>
        <fullName evidence="3">Aldose 1-epimerase</fullName>
    </recommendedName>
</protein>
<dbReference type="EMBL" id="JAAQOM010000013">
    <property type="protein sequence ID" value="NIA56046.1"/>
    <property type="molecule type" value="Genomic_DNA"/>
</dbReference>
<dbReference type="InterPro" id="IPR014718">
    <property type="entry name" value="GH-type_carb-bd"/>
</dbReference>
<dbReference type="Proteomes" id="UP000716322">
    <property type="component" value="Unassembled WGS sequence"/>
</dbReference>
<sequence length="341" mass="36778">MTGPWRLAWDHGSAEVQSLGGMLGPLSLRIGDERELEIMHVAPWAGMTRASRLPGLMRRLRGEWPCVPFGCTEPPQGLPADWRTHAPEDGWNHGYAANHHWRRVSATDTRVHLAIDYPPASPIEHMEREIVADPHAPAVDIVLRVWARRPARVPAGLHPTFRLPPAAGRVRVALGPHAGIHSYPAQPAGAVSRLLADTVSPSLATLAGVDGPVDLAHLPLAAPAEELVQVRGLGGVDGAAPFALHYLDYDACVGLWWDTAQLPDLLLWVSNGGRIHFPWMSSHLALGAEPVNSLFDLGRVATAPAGHPLSDRLGVAIAPDAPWETRYRIAAWPQAASSTSD</sequence>
<comment type="caution">
    <text evidence="1">The sequence shown here is derived from an EMBL/GenBank/DDBJ whole genome shotgun (WGS) entry which is preliminary data.</text>
</comment>
<proteinExistence type="predicted"/>
<dbReference type="InterPro" id="IPR011013">
    <property type="entry name" value="Gal_mutarotase_sf_dom"/>
</dbReference>
<accession>A0ABX0PF83</accession>
<dbReference type="Gene3D" id="2.70.98.10">
    <property type="match status" value="1"/>
</dbReference>
<reference evidence="1 2" key="1">
    <citation type="submission" date="2020-03" db="EMBL/GenBank/DDBJ databases">
        <title>Genome sequence of strain Massilia sp. TW-1.</title>
        <authorList>
            <person name="Chaudhary D.K."/>
        </authorList>
    </citation>
    <scope>NUCLEOTIDE SEQUENCE [LARGE SCALE GENOMIC DNA]</scope>
    <source>
        <strain evidence="1 2">TW-1</strain>
    </source>
</reference>
<evidence type="ECO:0000313" key="1">
    <source>
        <dbReference type="EMBL" id="NIA56046.1"/>
    </source>
</evidence>
<name>A0ABX0PF83_9BURK</name>
<dbReference type="RefSeq" id="WP_166861649.1">
    <property type="nucleotide sequence ID" value="NZ_JAAQOM010000013.1"/>
</dbReference>
<gene>
    <name evidence="1" type="ORF">HAV22_20645</name>
</gene>
<keyword evidence="2" id="KW-1185">Reference proteome</keyword>
<organism evidence="1 2">
    <name type="scientific">Telluria antibiotica</name>
    <dbReference type="NCBI Taxonomy" id="2717319"/>
    <lineage>
        <taxon>Bacteria</taxon>
        <taxon>Pseudomonadati</taxon>
        <taxon>Pseudomonadota</taxon>
        <taxon>Betaproteobacteria</taxon>
        <taxon>Burkholderiales</taxon>
        <taxon>Oxalobacteraceae</taxon>
        <taxon>Telluria group</taxon>
        <taxon>Telluria</taxon>
    </lineage>
</organism>